<comment type="caution">
    <text evidence="2">The sequence shown here is derived from an EMBL/GenBank/DDBJ whole genome shotgun (WGS) entry which is preliminary data.</text>
</comment>
<accession>A0A1Q3BY42</accession>
<keyword evidence="3" id="KW-1185">Reference proteome</keyword>
<evidence type="ECO:0000313" key="3">
    <source>
        <dbReference type="Proteomes" id="UP000187406"/>
    </source>
</evidence>
<dbReference type="STRING" id="3775.A0A1Q3BY42"/>
<dbReference type="Proteomes" id="UP000187406">
    <property type="component" value="Unassembled WGS sequence"/>
</dbReference>
<feature type="compositionally biased region" description="Polar residues" evidence="1">
    <location>
        <begin position="1"/>
        <end position="11"/>
    </location>
</feature>
<dbReference type="InterPro" id="IPR045881">
    <property type="entry name" value="MNM1-like"/>
</dbReference>
<sequence length="438" mass="47564">MNQTNQGNNPDASADAPVKRKRGRPRKYPRQNMDLVENVHVARDQNQNRVENACIPPGFGGINGNVPHQIDPNDNANDVMVGQAVYGVIEATFDAGYLLTVRVGNSGSTLRGVVFKPGQYVPVRADNDVAPGVQMIRRSEIPFPAENNNQVHGYNPQPRERNDNVNSHRNAAAHHFNEPSPVNQVSRVLPHAANQVASKSKQVPSMAAQSALPMSTRVNVVPVVLQPVNLSNGEPLANQPPPVANQAAHQLAPKGKQALEASHSSNGSTPMNQIPTVGNPLLPSQLQTSHQVVPKRMQNETAIFKQLSAETLQDAEAKSTKLPGRPFEKLLTEVIKRIQSPSQSEDNQTDSKSAGHTLEIEDGNLDQPLSIEPLQVVQPNLHNYSASMSKPLESYGAGKMTELLQAVQEKMKESQTSQVIELAAGVRLNIEEPKNSKS</sequence>
<evidence type="ECO:0008006" key="4">
    <source>
        <dbReference type="Google" id="ProtNLM"/>
    </source>
</evidence>
<evidence type="ECO:0000256" key="1">
    <source>
        <dbReference type="SAM" id="MobiDB-lite"/>
    </source>
</evidence>
<dbReference type="EMBL" id="BDDD01001053">
    <property type="protein sequence ID" value="GAV72935.1"/>
    <property type="molecule type" value="Genomic_DNA"/>
</dbReference>
<dbReference type="PANTHER" id="PTHR34682">
    <property type="entry name" value="AT HOOK MOTIF-CONTAINING PROTEIN"/>
    <property type="match status" value="1"/>
</dbReference>
<proteinExistence type="predicted"/>
<dbReference type="PANTHER" id="PTHR34682:SF1">
    <property type="entry name" value="PROTEIN METABOLIC NETWORK MODULATOR 1"/>
    <property type="match status" value="1"/>
</dbReference>
<protein>
    <recommendedName>
        <fullName evidence="4">AT hook motif-containing protein</fullName>
    </recommendedName>
</protein>
<name>A0A1Q3BY42_CEPFO</name>
<feature type="region of interest" description="Disordered" evidence="1">
    <location>
        <begin position="1"/>
        <end position="32"/>
    </location>
</feature>
<organism evidence="2 3">
    <name type="scientific">Cephalotus follicularis</name>
    <name type="common">Albany pitcher plant</name>
    <dbReference type="NCBI Taxonomy" id="3775"/>
    <lineage>
        <taxon>Eukaryota</taxon>
        <taxon>Viridiplantae</taxon>
        <taxon>Streptophyta</taxon>
        <taxon>Embryophyta</taxon>
        <taxon>Tracheophyta</taxon>
        <taxon>Spermatophyta</taxon>
        <taxon>Magnoliopsida</taxon>
        <taxon>eudicotyledons</taxon>
        <taxon>Gunneridae</taxon>
        <taxon>Pentapetalae</taxon>
        <taxon>rosids</taxon>
        <taxon>fabids</taxon>
        <taxon>Oxalidales</taxon>
        <taxon>Cephalotaceae</taxon>
        <taxon>Cephalotus</taxon>
    </lineage>
</organism>
<dbReference type="InParanoid" id="A0A1Q3BY42"/>
<reference evidence="3" key="1">
    <citation type="submission" date="2016-04" db="EMBL/GenBank/DDBJ databases">
        <title>Cephalotus genome sequencing.</title>
        <authorList>
            <person name="Fukushima K."/>
            <person name="Hasebe M."/>
            <person name="Fang X."/>
        </authorList>
    </citation>
    <scope>NUCLEOTIDE SEQUENCE [LARGE SCALE GENOMIC DNA]</scope>
    <source>
        <strain evidence="3">cv. St1</strain>
    </source>
</reference>
<evidence type="ECO:0000313" key="2">
    <source>
        <dbReference type="EMBL" id="GAV72935.1"/>
    </source>
</evidence>
<feature type="compositionally biased region" description="Basic residues" evidence="1">
    <location>
        <begin position="19"/>
        <end position="29"/>
    </location>
</feature>
<dbReference type="FunCoup" id="A0A1Q3BY42">
    <property type="interactions" value="15"/>
</dbReference>
<gene>
    <name evidence="2" type="ORF">CFOL_v3_16423</name>
</gene>
<dbReference type="OrthoDB" id="1910926at2759"/>
<feature type="region of interest" description="Disordered" evidence="1">
    <location>
        <begin position="145"/>
        <end position="165"/>
    </location>
</feature>
<dbReference type="AlphaFoldDB" id="A0A1Q3BY42"/>